<dbReference type="EC" id="1.7.7.1" evidence="9"/>
<evidence type="ECO:0000256" key="1">
    <source>
        <dbReference type="ARBA" id="ARBA00010429"/>
    </source>
</evidence>
<dbReference type="InterPro" id="IPR051329">
    <property type="entry name" value="NIR_SIR_4Fe-4S"/>
</dbReference>
<dbReference type="STRING" id="1173022.Cri9333_3676"/>
<organism evidence="9 10">
    <name type="scientific">Crinalium epipsammum PCC 9333</name>
    <dbReference type="NCBI Taxonomy" id="1173022"/>
    <lineage>
        <taxon>Bacteria</taxon>
        <taxon>Bacillati</taxon>
        <taxon>Cyanobacteriota</taxon>
        <taxon>Cyanophyceae</taxon>
        <taxon>Gomontiellales</taxon>
        <taxon>Gomontiellaceae</taxon>
        <taxon>Crinalium</taxon>
    </lineage>
</organism>
<dbReference type="PRINTS" id="PR00397">
    <property type="entry name" value="SIROHAEM"/>
</dbReference>
<dbReference type="InterPro" id="IPR012798">
    <property type="entry name" value="Cbl_synth_CobG-like"/>
</dbReference>
<dbReference type="InterPro" id="IPR045854">
    <property type="entry name" value="NO2/SO3_Rdtase_4Fe4S_sf"/>
</dbReference>
<dbReference type="Pfam" id="PF00111">
    <property type="entry name" value="Fer2"/>
    <property type="match status" value="1"/>
</dbReference>
<dbReference type="NCBIfam" id="NF007125">
    <property type="entry name" value="PRK09566.1"/>
    <property type="match status" value="1"/>
</dbReference>
<evidence type="ECO:0000313" key="9">
    <source>
        <dbReference type="EMBL" id="AFZ14489.1"/>
    </source>
</evidence>
<keyword evidence="6" id="KW-0408">Iron</keyword>
<keyword evidence="10" id="KW-1185">Reference proteome</keyword>
<dbReference type="GO" id="GO:0048307">
    <property type="term" value="F:ferredoxin-nitrite reductase activity"/>
    <property type="evidence" value="ECO:0007669"/>
    <property type="project" value="UniProtKB-EC"/>
</dbReference>
<dbReference type="PROSITE" id="PS00197">
    <property type="entry name" value="2FE2S_FER_1"/>
    <property type="match status" value="1"/>
</dbReference>
<dbReference type="RefSeq" id="WP_015204592.1">
    <property type="nucleotide sequence ID" value="NC_019753.1"/>
</dbReference>
<dbReference type="AlphaFoldDB" id="K9W3W4"/>
<dbReference type="OrthoDB" id="9803707at2"/>
<dbReference type="SUPFAM" id="SSF54292">
    <property type="entry name" value="2Fe-2S ferredoxin-like"/>
    <property type="match status" value="1"/>
</dbReference>
<dbReference type="GO" id="GO:0046872">
    <property type="term" value="F:metal ion binding"/>
    <property type="evidence" value="ECO:0007669"/>
    <property type="project" value="UniProtKB-KW"/>
</dbReference>
<dbReference type="Gene3D" id="3.30.413.10">
    <property type="entry name" value="Sulfite Reductase Hemoprotein, domain 1"/>
    <property type="match status" value="2"/>
</dbReference>
<dbReference type="InterPro" id="IPR036136">
    <property type="entry name" value="Nit/Sulf_reduc_fer-like_dom_sf"/>
</dbReference>
<dbReference type="Pfam" id="PF01077">
    <property type="entry name" value="NIR_SIR"/>
    <property type="match status" value="2"/>
</dbReference>
<keyword evidence="4" id="KW-0479">Metal-binding</keyword>
<dbReference type="eggNOG" id="COG1018">
    <property type="taxonomic scope" value="Bacteria"/>
</dbReference>
<name>K9W3W4_9CYAN</name>
<dbReference type="PROSITE" id="PS51085">
    <property type="entry name" value="2FE2S_FER_2"/>
    <property type="match status" value="1"/>
</dbReference>
<dbReference type="PROSITE" id="PS00365">
    <property type="entry name" value="NIR_SIR"/>
    <property type="match status" value="1"/>
</dbReference>
<dbReference type="SUPFAM" id="SSF56014">
    <property type="entry name" value="Nitrite and sulphite reductase 4Fe-4S domain-like"/>
    <property type="match status" value="2"/>
</dbReference>
<dbReference type="PATRIC" id="fig|1173022.3.peg.3954"/>
<keyword evidence="2" id="KW-0004">4Fe-4S</keyword>
<comment type="similarity">
    <text evidence="1">Belongs to the nitrite and sulfite reductase 4Fe-4S domain family.</text>
</comment>
<dbReference type="HOGENOM" id="CLU_015667_2_2_3"/>
<feature type="domain" description="2Fe-2S ferredoxin-type" evidence="8">
    <location>
        <begin position="573"/>
        <end position="658"/>
    </location>
</feature>
<evidence type="ECO:0000256" key="2">
    <source>
        <dbReference type="ARBA" id="ARBA00022485"/>
    </source>
</evidence>
<dbReference type="InterPro" id="IPR001041">
    <property type="entry name" value="2Fe-2S_ferredoxin-type"/>
</dbReference>
<dbReference type="EMBL" id="CP003620">
    <property type="protein sequence ID" value="AFZ14489.1"/>
    <property type="molecule type" value="Genomic_DNA"/>
</dbReference>
<dbReference type="InterPro" id="IPR036010">
    <property type="entry name" value="2Fe-2S_ferredoxin-like_sf"/>
</dbReference>
<dbReference type="Proteomes" id="UP000010472">
    <property type="component" value="Chromosome"/>
</dbReference>
<proteinExistence type="inferred from homology"/>
<reference evidence="9 10" key="1">
    <citation type="submission" date="2012-06" db="EMBL/GenBank/DDBJ databases">
        <title>Finished chromosome of genome of Crinalium epipsammum PCC 9333.</title>
        <authorList>
            <consortium name="US DOE Joint Genome Institute"/>
            <person name="Gugger M."/>
            <person name="Coursin T."/>
            <person name="Rippka R."/>
            <person name="Tandeau De Marsac N."/>
            <person name="Huntemann M."/>
            <person name="Wei C.-L."/>
            <person name="Han J."/>
            <person name="Detter J.C."/>
            <person name="Han C."/>
            <person name="Tapia R."/>
            <person name="Davenport K."/>
            <person name="Daligault H."/>
            <person name="Erkkila T."/>
            <person name="Gu W."/>
            <person name="Munk A.C.C."/>
            <person name="Teshima H."/>
            <person name="Xu Y."/>
            <person name="Chain P."/>
            <person name="Chen A."/>
            <person name="Krypides N."/>
            <person name="Mavromatis K."/>
            <person name="Markowitz V."/>
            <person name="Szeto E."/>
            <person name="Ivanova N."/>
            <person name="Mikhailova N."/>
            <person name="Ovchinnikova G."/>
            <person name="Pagani I."/>
            <person name="Pati A."/>
            <person name="Goodwin L."/>
            <person name="Peters L."/>
            <person name="Pitluck S."/>
            <person name="Woyke T."/>
            <person name="Kerfeld C."/>
        </authorList>
    </citation>
    <scope>NUCLEOTIDE SEQUENCE [LARGE SCALE GENOMIC DNA]</scope>
    <source>
        <strain evidence="9 10">PCC 9333</strain>
    </source>
</reference>
<dbReference type="CDD" id="cd00207">
    <property type="entry name" value="fer2"/>
    <property type="match status" value="1"/>
</dbReference>
<evidence type="ECO:0000256" key="4">
    <source>
        <dbReference type="ARBA" id="ARBA00022723"/>
    </source>
</evidence>
<dbReference type="InterPro" id="IPR012675">
    <property type="entry name" value="Beta-grasp_dom_sf"/>
</dbReference>
<evidence type="ECO:0000256" key="7">
    <source>
        <dbReference type="ARBA" id="ARBA00023014"/>
    </source>
</evidence>
<keyword evidence="7" id="KW-0411">Iron-sulfur</keyword>
<keyword evidence="3" id="KW-0349">Heme</keyword>
<dbReference type="SUPFAM" id="SSF55124">
    <property type="entry name" value="Nitrite/Sulfite reductase N-terminal domain-like"/>
    <property type="match status" value="2"/>
</dbReference>
<protein>
    <submittedName>
        <fullName evidence="9">Assimilatory nitrite reductase (Ferredoxin)</fullName>
        <ecNumber evidence="9">1.7.7.1</ecNumber>
    </submittedName>
</protein>
<evidence type="ECO:0000256" key="5">
    <source>
        <dbReference type="ARBA" id="ARBA00023002"/>
    </source>
</evidence>
<dbReference type="KEGG" id="cep:Cri9333_3676"/>
<gene>
    <name evidence="9" type="ORF">Cri9333_3676</name>
</gene>
<evidence type="ECO:0000259" key="8">
    <source>
        <dbReference type="PROSITE" id="PS51085"/>
    </source>
</evidence>
<evidence type="ECO:0000313" key="10">
    <source>
        <dbReference type="Proteomes" id="UP000010472"/>
    </source>
</evidence>
<dbReference type="eggNOG" id="COG0155">
    <property type="taxonomic scope" value="Bacteria"/>
</dbReference>
<dbReference type="GO" id="GO:0051539">
    <property type="term" value="F:4 iron, 4 sulfur cluster binding"/>
    <property type="evidence" value="ECO:0007669"/>
    <property type="project" value="UniProtKB-KW"/>
</dbReference>
<dbReference type="InterPro" id="IPR006058">
    <property type="entry name" value="2Fe2S_fd_BS"/>
</dbReference>
<dbReference type="Gene3D" id="3.90.480.20">
    <property type="match status" value="1"/>
</dbReference>
<sequence length="658" mass="72245">MVEAAPLKESKNKFERLKAEKDGLEVRKELEHFAQIGWEAMDETDRDYRLKWLGIFYRPMTPGLFMMRLRMPSGILTSGQMRVLAEIVQRFCNSSGFQDQGIADITTRQNIQIRSIRIEDLPEICKRLQEAGMTSIQSGMDNVRNITGSPVAGIDADELIDTRGIVRKVQDMITNNGEGNPSFTNLPRKFNIAIAGCRDNSVHAEINDLAFIPAYKNGVIGFNVIVGGFFSAKACIEAIPLNAWVDPRDVVAVCEAVLLVYRNNGLRANRQKARIMYLIEDWGIEKFRSEVEKQLGHSLQTAAEKDEILWDKRDHIGIHSQKQPALNYIGLHIPMGRMYADDMFDLARLADVYGSGEIRLTVEQNVIIPNIPDSRIASLLKEPLLQRFKVNPETLERSLISCTGAEFCNFALVETKNRALALIKELDAELSVPSSVRLHWTGCPNSCAQPQVADIGLMGTKVRKNGKTLEGVDIYLGGKVGKDAHLGTCAIKSIPCEDLKQVLRDLLIKDFGAQLKSEAELTATNTASVTISAVADQINNVLESKVQSNGNGIATQTAEAVIAPPAPSPSQTATINFAQSGKEVTCNGDDLILDVAEASGIELPSSCRSGTCGTCKQKLVEGQVEYEGEPEALEDSDREQGFILACIARPVGKVVIDA</sequence>
<dbReference type="Pfam" id="PF03460">
    <property type="entry name" value="NIR_SIR_ferr"/>
    <property type="match status" value="2"/>
</dbReference>
<evidence type="ECO:0000256" key="6">
    <source>
        <dbReference type="ARBA" id="ARBA00023004"/>
    </source>
</evidence>
<accession>K9W3W4</accession>
<dbReference type="GO" id="GO:0020037">
    <property type="term" value="F:heme binding"/>
    <property type="evidence" value="ECO:0007669"/>
    <property type="project" value="InterPro"/>
</dbReference>
<dbReference type="Gene3D" id="3.10.20.30">
    <property type="match status" value="1"/>
</dbReference>
<dbReference type="NCBIfam" id="TIGR02435">
    <property type="entry name" value="CobG"/>
    <property type="match status" value="1"/>
</dbReference>
<dbReference type="PANTHER" id="PTHR32439">
    <property type="entry name" value="FERREDOXIN--NITRITE REDUCTASE, CHLOROPLASTIC"/>
    <property type="match status" value="1"/>
</dbReference>
<dbReference type="InterPro" id="IPR006066">
    <property type="entry name" value="NO2/SO3_Rdtase_FeS/sirohaem_BS"/>
</dbReference>
<dbReference type="GO" id="GO:0051537">
    <property type="term" value="F:2 iron, 2 sulfur cluster binding"/>
    <property type="evidence" value="ECO:0007669"/>
    <property type="project" value="InterPro"/>
</dbReference>
<keyword evidence="5 9" id="KW-0560">Oxidoreductase</keyword>
<dbReference type="PANTHER" id="PTHR32439:SF0">
    <property type="entry name" value="FERREDOXIN--NITRITE REDUCTASE, CHLOROPLASTIC"/>
    <property type="match status" value="1"/>
</dbReference>
<dbReference type="InterPro" id="IPR006067">
    <property type="entry name" value="NO2/SO3_Rdtase_4Fe4S_dom"/>
</dbReference>
<dbReference type="InterPro" id="IPR005117">
    <property type="entry name" value="NiRdtase/SiRdtase_haem-b_fer"/>
</dbReference>
<evidence type="ECO:0000256" key="3">
    <source>
        <dbReference type="ARBA" id="ARBA00022617"/>
    </source>
</evidence>